<feature type="compositionally biased region" description="Low complexity" evidence="2">
    <location>
        <begin position="43"/>
        <end position="74"/>
    </location>
</feature>
<reference evidence="3" key="2">
    <citation type="submission" date="2023-06" db="EMBL/GenBank/DDBJ databases">
        <authorList>
            <consortium name="Lawrence Berkeley National Laboratory"/>
            <person name="Haridas S."/>
            <person name="Hensen N."/>
            <person name="Bonometti L."/>
            <person name="Westerberg I."/>
            <person name="Brannstrom I.O."/>
            <person name="Guillou S."/>
            <person name="Cros-Aarteil S."/>
            <person name="Calhoun S."/>
            <person name="Kuo A."/>
            <person name="Mondo S."/>
            <person name="Pangilinan J."/>
            <person name="Riley R."/>
            <person name="Labutti K."/>
            <person name="Andreopoulos B."/>
            <person name="Lipzen A."/>
            <person name="Chen C."/>
            <person name="Yanf M."/>
            <person name="Daum C."/>
            <person name="Ng V."/>
            <person name="Clum A."/>
            <person name="Steindorff A."/>
            <person name="Ohm R."/>
            <person name="Martin F."/>
            <person name="Silar P."/>
            <person name="Natvig D."/>
            <person name="Lalanne C."/>
            <person name="Gautier V."/>
            <person name="Ament-Velasquez S.L."/>
            <person name="Kruys A."/>
            <person name="Hutchinson M.I."/>
            <person name="Powell A.J."/>
            <person name="Barry K."/>
            <person name="Miller A.N."/>
            <person name="Grigoriev I.V."/>
            <person name="Debuchy R."/>
            <person name="Gladieux P."/>
            <person name="Thoren M.H."/>
            <person name="Johannesson H."/>
        </authorList>
    </citation>
    <scope>NUCLEOTIDE SEQUENCE</scope>
    <source>
        <strain evidence="3">CBS 955.72</strain>
    </source>
</reference>
<evidence type="ECO:0000313" key="3">
    <source>
        <dbReference type="EMBL" id="KAK3357068.1"/>
    </source>
</evidence>
<feature type="compositionally biased region" description="Polar residues" evidence="2">
    <location>
        <begin position="95"/>
        <end position="111"/>
    </location>
</feature>
<keyword evidence="4" id="KW-1185">Reference proteome</keyword>
<dbReference type="EMBL" id="JAUIQD010000003">
    <property type="protein sequence ID" value="KAK3357068.1"/>
    <property type="molecule type" value="Genomic_DNA"/>
</dbReference>
<proteinExistence type="predicted"/>
<dbReference type="AlphaFoldDB" id="A0AAJ0HM10"/>
<feature type="region of interest" description="Disordered" evidence="2">
    <location>
        <begin position="901"/>
        <end position="950"/>
    </location>
</feature>
<name>A0AAJ0HM10_9PEZI</name>
<dbReference type="PANTHER" id="PTHR48125:SF12">
    <property type="entry name" value="AT HOOK TRANSCRIPTION FACTOR FAMILY-RELATED"/>
    <property type="match status" value="1"/>
</dbReference>
<sequence length="974" mass="107627">MPFHWSNKNNRSQHNLVGSTADEDAPVPVSVSAASPNLSAGTAANPPSALSNPAFSSSESFQVHQQQQQQQQQQQPPPPPPHLVNFYTTPGAPPNVSQLQHSNTVTGTGIDSRQREHDFAEQVTRSQSSRYPVSVSQGSPVSTQLQQQQLQQLQQQQLQQQAQQQQQQQQQELQQQLQQQQQQQQQQLQQQQQQQQQQNPQQQQSPQQQQNPQQLLGSKSDEDLTAPGAPPQPISSPTAAQAQPYFAQHTHQHQLQLQQRQQQQQQPLPQQQPPQAQPAPRKSTRKLIKNEIRNILGGSSSSRGSDPHQHAQQSSFSNNSGNSSVNRRSSKRVSQPPPAIRTGVSQVSLDQQNDWQTQAPASQPSPLQGTGEFRRDSYVVPGTDQELHPHNPHSITPTIRPVPPSDAETSPYSAEDIAAYQQHQGHVQHLQGHIPPEIQHQQYNQVVFDASQQQSPPAQQYQLANVQYQGGSQQIYTGHLGNPQQQNPETISQLSHESPVTDSEVHTAQNSPLVNPLQTQDLPAWQNPQNLPPAQSQTPQQQQQAMAPPTGGPPPPRRSQETEKGIRDQVQPPPGPPPSYRQTQAPPNMNNPLPPPPPNAATANPNYRASTVRDGAPFDGPGDVQGRNSPQPAAGDRGEDPEKAFKDLLNKYKNVKRLYFDGKKEIEGLNSQVEQLQNAIANQRMSQSRTSLDDNEYTTRFNRLNGAINNLSFNIRKDWVTLPSWLVPFVSPDALKTGKQEMTAVGRAVVTRWLVEEIFNRCFHPGLEPELSRQLKTIEQNIRNFTYTLSSQEEYDALTSKVVNWRMATLEGLQDVLRSGESINHKTDFTRRATSNLTACLFQHLSDPPPPGVDGSASMIVELAVGIASNMPLESRDVAIVYPLPEALVQADLMEVEKTGLPALEGRSSDASEEAGEESGGKDGAKDGKDRRGDKTRTAPPPAPKEPSKVRFAGFVAVEVRGRQVLCKAPVWTI</sequence>
<protein>
    <recommendedName>
        <fullName evidence="5">S-adenosylmethionine-dependent methyltransferase-like protein</fullName>
    </recommendedName>
</protein>
<feature type="region of interest" description="Disordered" evidence="2">
    <location>
        <begin position="296"/>
        <end position="410"/>
    </location>
</feature>
<feature type="compositionally biased region" description="Low complexity" evidence="2">
    <location>
        <begin position="532"/>
        <end position="549"/>
    </location>
</feature>
<feature type="compositionally biased region" description="Basic and acidic residues" evidence="2">
    <location>
        <begin position="558"/>
        <end position="567"/>
    </location>
</feature>
<feature type="compositionally biased region" description="Basic and acidic residues" evidence="2">
    <location>
        <begin position="919"/>
        <end position="937"/>
    </location>
</feature>
<feature type="compositionally biased region" description="Polar residues" evidence="2">
    <location>
        <begin position="474"/>
        <end position="529"/>
    </location>
</feature>
<feature type="coiled-coil region" evidence="1">
    <location>
        <begin position="659"/>
        <end position="686"/>
    </location>
</feature>
<evidence type="ECO:0000256" key="2">
    <source>
        <dbReference type="SAM" id="MobiDB-lite"/>
    </source>
</evidence>
<feature type="region of interest" description="Disordered" evidence="2">
    <location>
        <begin position="474"/>
        <end position="641"/>
    </location>
</feature>
<organism evidence="3 4">
    <name type="scientific">Lasiosphaeria hispida</name>
    <dbReference type="NCBI Taxonomy" id="260671"/>
    <lineage>
        <taxon>Eukaryota</taxon>
        <taxon>Fungi</taxon>
        <taxon>Dikarya</taxon>
        <taxon>Ascomycota</taxon>
        <taxon>Pezizomycotina</taxon>
        <taxon>Sordariomycetes</taxon>
        <taxon>Sordariomycetidae</taxon>
        <taxon>Sordariales</taxon>
        <taxon>Lasiosphaeriaceae</taxon>
        <taxon>Lasiosphaeria</taxon>
    </lineage>
</organism>
<evidence type="ECO:0008006" key="5">
    <source>
        <dbReference type="Google" id="ProtNLM"/>
    </source>
</evidence>
<comment type="caution">
    <text evidence="3">The sequence shown here is derived from an EMBL/GenBank/DDBJ whole genome shotgun (WGS) entry which is preliminary data.</text>
</comment>
<evidence type="ECO:0000256" key="1">
    <source>
        <dbReference type="SAM" id="Coils"/>
    </source>
</evidence>
<evidence type="ECO:0000313" key="4">
    <source>
        <dbReference type="Proteomes" id="UP001275084"/>
    </source>
</evidence>
<feature type="compositionally biased region" description="Low complexity" evidence="2">
    <location>
        <begin position="247"/>
        <end position="269"/>
    </location>
</feature>
<feature type="compositionally biased region" description="Low complexity" evidence="2">
    <location>
        <begin position="26"/>
        <end position="36"/>
    </location>
</feature>
<accession>A0AAJ0HM10</accession>
<feature type="compositionally biased region" description="Polar residues" evidence="2">
    <location>
        <begin position="123"/>
        <end position="143"/>
    </location>
</feature>
<dbReference type="Proteomes" id="UP001275084">
    <property type="component" value="Unassembled WGS sequence"/>
</dbReference>
<dbReference type="PANTHER" id="PTHR48125">
    <property type="entry name" value="LP07818P1"/>
    <property type="match status" value="1"/>
</dbReference>
<feature type="region of interest" description="Disordered" evidence="2">
    <location>
        <begin position="1"/>
        <end position="283"/>
    </location>
</feature>
<gene>
    <name evidence="3" type="ORF">B0T25DRAFT_146034</name>
</gene>
<reference evidence="3" key="1">
    <citation type="journal article" date="2023" name="Mol. Phylogenet. Evol.">
        <title>Genome-scale phylogeny and comparative genomics of the fungal order Sordariales.</title>
        <authorList>
            <person name="Hensen N."/>
            <person name="Bonometti L."/>
            <person name="Westerberg I."/>
            <person name="Brannstrom I.O."/>
            <person name="Guillou S."/>
            <person name="Cros-Aarteil S."/>
            <person name="Calhoun S."/>
            <person name="Haridas S."/>
            <person name="Kuo A."/>
            <person name="Mondo S."/>
            <person name="Pangilinan J."/>
            <person name="Riley R."/>
            <person name="LaButti K."/>
            <person name="Andreopoulos B."/>
            <person name="Lipzen A."/>
            <person name="Chen C."/>
            <person name="Yan M."/>
            <person name="Daum C."/>
            <person name="Ng V."/>
            <person name="Clum A."/>
            <person name="Steindorff A."/>
            <person name="Ohm R.A."/>
            <person name="Martin F."/>
            <person name="Silar P."/>
            <person name="Natvig D.O."/>
            <person name="Lalanne C."/>
            <person name="Gautier V."/>
            <person name="Ament-Velasquez S.L."/>
            <person name="Kruys A."/>
            <person name="Hutchinson M.I."/>
            <person name="Powell A.J."/>
            <person name="Barry K."/>
            <person name="Miller A.N."/>
            <person name="Grigoriev I.V."/>
            <person name="Debuchy R."/>
            <person name="Gladieux P."/>
            <person name="Hiltunen Thoren M."/>
            <person name="Johannesson H."/>
        </authorList>
    </citation>
    <scope>NUCLEOTIDE SEQUENCE</scope>
    <source>
        <strain evidence="3">CBS 955.72</strain>
    </source>
</reference>
<keyword evidence="1" id="KW-0175">Coiled coil</keyword>
<feature type="compositionally biased region" description="Low complexity" evidence="2">
    <location>
        <begin position="144"/>
        <end position="216"/>
    </location>
</feature>
<feature type="compositionally biased region" description="Polar residues" evidence="2">
    <location>
        <begin position="343"/>
        <end position="368"/>
    </location>
</feature>
<feature type="compositionally biased region" description="Low complexity" evidence="2">
    <location>
        <begin position="314"/>
        <end position="327"/>
    </location>
</feature>
<feature type="compositionally biased region" description="Polar residues" evidence="2">
    <location>
        <begin position="1"/>
        <end position="18"/>
    </location>
</feature>